<keyword evidence="2" id="KW-0472">Membrane</keyword>
<dbReference type="RefSeq" id="WP_072284451.1">
    <property type="nucleotide sequence ID" value="NZ_CP015519.1"/>
</dbReference>
<proteinExistence type="predicted"/>
<sequence>MQTLTDHESSGIRDPYRSLLILLGGVLLALALLAGQTGYRDDLPLSRHEAPRNSAAAGLPVTS</sequence>
<feature type="region of interest" description="Disordered" evidence="1">
    <location>
        <begin position="42"/>
        <end position="63"/>
    </location>
</feature>
<dbReference type="Proteomes" id="UP000182517">
    <property type="component" value="Chromosome"/>
</dbReference>
<evidence type="ECO:0000256" key="1">
    <source>
        <dbReference type="SAM" id="MobiDB-lite"/>
    </source>
</evidence>
<accession>A0A1L3GR56</accession>
<keyword evidence="2" id="KW-0812">Transmembrane</keyword>
<evidence type="ECO:0000313" key="3">
    <source>
        <dbReference type="EMBL" id="APG28422.1"/>
    </source>
</evidence>
<protein>
    <submittedName>
        <fullName evidence="3">Uncharacterized protein</fullName>
    </submittedName>
</protein>
<evidence type="ECO:0000256" key="2">
    <source>
        <dbReference type="SAM" id="Phobius"/>
    </source>
</evidence>
<evidence type="ECO:0000313" key="4">
    <source>
        <dbReference type="Proteomes" id="UP000182517"/>
    </source>
</evidence>
<reference evidence="3 4" key="1">
    <citation type="journal article" date="2017" name="Genome Announc.">
        <title>Complete Genome Sequences of Two Acetylene-Fermenting Pelobacter acetylenicus Strains.</title>
        <authorList>
            <person name="Sutton J.M."/>
            <person name="Baesman S.M."/>
            <person name="Fierst J.L."/>
            <person name="Poret-Peterson A.T."/>
            <person name="Oremland R.S."/>
            <person name="Dunlap D.S."/>
            <person name="Akob D.M."/>
        </authorList>
    </citation>
    <scope>NUCLEOTIDE SEQUENCE [LARGE SCALE GENOMIC DNA]</scope>
    <source>
        <strain evidence="3 4">SFB93</strain>
    </source>
</reference>
<feature type="compositionally biased region" description="Basic and acidic residues" evidence="1">
    <location>
        <begin position="42"/>
        <end position="51"/>
    </location>
</feature>
<name>A0A1L3GR56_9BACT</name>
<keyword evidence="2" id="KW-1133">Transmembrane helix</keyword>
<organism evidence="3 4">
    <name type="scientific">Syntrophotalea acetylenivorans</name>
    <dbReference type="NCBI Taxonomy" id="1842532"/>
    <lineage>
        <taxon>Bacteria</taxon>
        <taxon>Pseudomonadati</taxon>
        <taxon>Thermodesulfobacteriota</taxon>
        <taxon>Desulfuromonadia</taxon>
        <taxon>Desulfuromonadales</taxon>
        <taxon>Syntrophotaleaceae</taxon>
        <taxon>Syntrophotalea</taxon>
    </lineage>
</organism>
<dbReference type="AlphaFoldDB" id="A0A1L3GR56"/>
<feature type="transmembrane region" description="Helical" evidence="2">
    <location>
        <begin position="20"/>
        <end position="39"/>
    </location>
</feature>
<keyword evidence="4" id="KW-1185">Reference proteome</keyword>
<dbReference type="KEGG" id="pef:A7E78_11520"/>
<gene>
    <name evidence="3" type="ORF">A7E78_11520</name>
</gene>
<dbReference type="EMBL" id="CP015519">
    <property type="protein sequence ID" value="APG28422.1"/>
    <property type="molecule type" value="Genomic_DNA"/>
</dbReference>